<evidence type="ECO:0000313" key="8">
    <source>
        <dbReference type="Proteomes" id="UP001177140"/>
    </source>
</evidence>
<evidence type="ECO:0000313" key="7">
    <source>
        <dbReference type="EMBL" id="MCL7024926.1"/>
    </source>
</evidence>
<sequence length="101" mass="10768">AKGSGRGGGNSSGEGKKKRSDDHSATVLKKPKQDSSTVSSVKVQVPKVKLGDRITALQQIVSPFGKTDTASVLQEAIGYIKFLQEQVQLLSNPYVKPNSNK</sequence>
<feature type="region of interest" description="Disordered" evidence="5">
    <location>
        <begin position="1"/>
        <end position="40"/>
    </location>
</feature>
<organism evidence="7 8">
    <name type="scientific">Papaver nudicaule</name>
    <name type="common">Iceland poppy</name>
    <dbReference type="NCBI Taxonomy" id="74823"/>
    <lineage>
        <taxon>Eukaryota</taxon>
        <taxon>Viridiplantae</taxon>
        <taxon>Streptophyta</taxon>
        <taxon>Embryophyta</taxon>
        <taxon>Tracheophyta</taxon>
        <taxon>Spermatophyta</taxon>
        <taxon>Magnoliopsida</taxon>
        <taxon>Ranunculales</taxon>
        <taxon>Papaveraceae</taxon>
        <taxon>Papaveroideae</taxon>
        <taxon>Papaver</taxon>
    </lineage>
</organism>
<dbReference type="InterPro" id="IPR045239">
    <property type="entry name" value="bHLH95_bHLH"/>
</dbReference>
<reference evidence="7" key="1">
    <citation type="submission" date="2022-03" db="EMBL/GenBank/DDBJ databases">
        <title>A functionally conserved STORR gene fusion in Papaver species that diverged 16.8 million years ago.</title>
        <authorList>
            <person name="Catania T."/>
        </authorList>
    </citation>
    <scope>NUCLEOTIDE SEQUENCE</scope>
    <source>
        <strain evidence="7">S-191538</strain>
    </source>
</reference>
<gene>
    <name evidence="7" type="ORF">MKW94_004322</name>
</gene>
<accession>A0AA41RWL0</accession>
<feature type="non-terminal residue" evidence="7">
    <location>
        <position position="101"/>
    </location>
</feature>
<dbReference type="GO" id="GO:0005634">
    <property type="term" value="C:nucleus"/>
    <property type="evidence" value="ECO:0007669"/>
    <property type="project" value="UniProtKB-SubCell"/>
</dbReference>
<dbReference type="SUPFAM" id="SSF47459">
    <property type="entry name" value="HLH, helix-loop-helix DNA-binding domain"/>
    <property type="match status" value="1"/>
</dbReference>
<dbReference type="InterPro" id="IPR045843">
    <property type="entry name" value="IND-like"/>
</dbReference>
<keyword evidence="8" id="KW-1185">Reference proteome</keyword>
<evidence type="ECO:0000256" key="3">
    <source>
        <dbReference type="ARBA" id="ARBA00023163"/>
    </source>
</evidence>
<dbReference type="Gene3D" id="4.10.280.10">
    <property type="entry name" value="Helix-loop-helix DNA-binding domain"/>
    <property type="match status" value="1"/>
</dbReference>
<dbReference type="GO" id="GO:0000981">
    <property type="term" value="F:DNA-binding transcription factor activity, RNA polymerase II-specific"/>
    <property type="evidence" value="ECO:0007669"/>
    <property type="project" value="TreeGrafter"/>
</dbReference>
<evidence type="ECO:0000256" key="1">
    <source>
        <dbReference type="ARBA" id="ARBA00004123"/>
    </source>
</evidence>
<dbReference type="EMBL" id="JAJJMA010039747">
    <property type="protein sequence ID" value="MCL7024926.1"/>
    <property type="molecule type" value="Genomic_DNA"/>
</dbReference>
<dbReference type="AlphaFoldDB" id="A0AA41RWL0"/>
<dbReference type="CDD" id="cd11393">
    <property type="entry name" value="bHLH_AtbHLH_like"/>
    <property type="match status" value="1"/>
</dbReference>
<proteinExistence type="predicted"/>
<keyword evidence="3" id="KW-0804">Transcription</keyword>
<dbReference type="GO" id="GO:0000978">
    <property type="term" value="F:RNA polymerase II cis-regulatory region sequence-specific DNA binding"/>
    <property type="evidence" value="ECO:0007669"/>
    <property type="project" value="TreeGrafter"/>
</dbReference>
<evidence type="ECO:0000256" key="5">
    <source>
        <dbReference type="SAM" id="MobiDB-lite"/>
    </source>
</evidence>
<evidence type="ECO:0000259" key="6">
    <source>
        <dbReference type="PROSITE" id="PS50888"/>
    </source>
</evidence>
<dbReference type="PROSITE" id="PS50888">
    <property type="entry name" value="BHLH"/>
    <property type="match status" value="1"/>
</dbReference>
<name>A0AA41RWL0_PAPNU</name>
<feature type="compositionally biased region" description="Gly residues" evidence="5">
    <location>
        <begin position="1"/>
        <end position="12"/>
    </location>
</feature>
<protein>
    <recommendedName>
        <fullName evidence="6">BHLH domain-containing protein</fullName>
    </recommendedName>
</protein>
<dbReference type="Proteomes" id="UP001177140">
    <property type="component" value="Unassembled WGS sequence"/>
</dbReference>
<keyword evidence="4" id="KW-0539">Nucleus</keyword>
<evidence type="ECO:0000256" key="2">
    <source>
        <dbReference type="ARBA" id="ARBA00023015"/>
    </source>
</evidence>
<dbReference type="PANTHER" id="PTHR16223">
    <property type="entry name" value="TRANSCRIPTION FACTOR BHLH83-RELATED"/>
    <property type="match status" value="1"/>
</dbReference>
<comment type="subcellular location">
    <subcellularLocation>
        <location evidence="1">Nucleus</location>
    </subcellularLocation>
</comment>
<feature type="domain" description="BHLH" evidence="6">
    <location>
        <begin position="34"/>
        <end position="83"/>
    </location>
</feature>
<dbReference type="PANTHER" id="PTHR16223:SF383">
    <property type="entry name" value="TRANSCRIPTION FACTOR BHLH111"/>
    <property type="match status" value="1"/>
</dbReference>
<dbReference type="InterPro" id="IPR011598">
    <property type="entry name" value="bHLH_dom"/>
</dbReference>
<comment type="caution">
    <text evidence="7">The sequence shown here is derived from an EMBL/GenBank/DDBJ whole genome shotgun (WGS) entry which is preliminary data.</text>
</comment>
<dbReference type="GO" id="GO:0046983">
    <property type="term" value="F:protein dimerization activity"/>
    <property type="evidence" value="ECO:0007669"/>
    <property type="project" value="InterPro"/>
</dbReference>
<evidence type="ECO:0000256" key="4">
    <source>
        <dbReference type="ARBA" id="ARBA00023242"/>
    </source>
</evidence>
<dbReference type="InterPro" id="IPR036638">
    <property type="entry name" value="HLH_DNA-bd_sf"/>
</dbReference>
<keyword evidence="2" id="KW-0805">Transcription regulation</keyword>
<feature type="non-terminal residue" evidence="7">
    <location>
        <position position="1"/>
    </location>
</feature>